<accession>A0A378TV13</accession>
<evidence type="ECO:0000313" key="1">
    <source>
        <dbReference type="EMBL" id="STZ66808.1"/>
    </source>
</evidence>
<sequence>MENLQYKRFADVNLDDPFFDSLKSSYCEFSDWFRRKAGEYAYVFYGDRGLIDGFLYLKAEPQVIDDCIPVLSTNFSSGWLKVGTFKINAHGTKLGERFIKKIFDYAITYRFNDIYVTVFSEHASLIALFERYGFWREAEKVTANGTELVLTRRFNLIYNGVENTNKNYPLVNFRGDTTYQPQIYLLSIYPEWHTRLLPDSILRTEDTSIIQDVSPTNSIHKVYLTNMGGIEKLKRGDVLFIYRTTDEPGRAYYRALISSVCVVEEYRHINSFDSYAEFEKYCAPYSVFSQEELQRFWQVRKYPHILRFSYNIALPKRIIRKDLLEQVGLSKGEYFGFMPLTHLQAYHILRLGQVNESFVIY</sequence>
<gene>
    <name evidence="1" type="ORF">NCTC10660_00269</name>
</gene>
<organism evidence="1 2">
    <name type="scientific">Neisseria elongata</name>
    <dbReference type="NCBI Taxonomy" id="495"/>
    <lineage>
        <taxon>Bacteria</taxon>
        <taxon>Pseudomonadati</taxon>
        <taxon>Pseudomonadota</taxon>
        <taxon>Betaproteobacteria</taxon>
        <taxon>Neisseriales</taxon>
        <taxon>Neisseriaceae</taxon>
        <taxon>Neisseria</taxon>
    </lineage>
</organism>
<dbReference type="EMBL" id="UGQW01000002">
    <property type="protein sequence ID" value="STZ66808.1"/>
    <property type="molecule type" value="Genomic_DNA"/>
</dbReference>
<dbReference type="Gene3D" id="3.40.630.30">
    <property type="match status" value="1"/>
</dbReference>
<dbReference type="RefSeq" id="WP_074897818.1">
    <property type="nucleotide sequence ID" value="NZ_CP031252.1"/>
</dbReference>
<evidence type="ECO:0000313" key="2">
    <source>
        <dbReference type="Proteomes" id="UP000254927"/>
    </source>
</evidence>
<name>A0A378TV13_NEIEL</name>
<protein>
    <submittedName>
        <fullName evidence="1">Uncharacterized protein</fullName>
    </submittedName>
</protein>
<reference evidence="1 2" key="1">
    <citation type="submission" date="2018-06" db="EMBL/GenBank/DDBJ databases">
        <authorList>
            <consortium name="Pathogen Informatics"/>
            <person name="Doyle S."/>
        </authorList>
    </citation>
    <scope>NUCLEOTIDE SEQUENCE [LARGE SCALE GENOMIC DNA]</scope>
    <source>
        <strain evidence="1 2">NCTC10660</strain>
    </source>
</reference>
<dbReference type="SUPFAM" id="SSF55729">
    <property type="entry name" value="Acyl-CoA N-acyltransferases (Nat)"/>
    <property type="match status" value="1"/>
</dbReference>
<dbReference type="Proteomes" id="UP000254927">
    <property type="component" value="Unassembled WGS sequence"/>
</dbReference>
<dbReference type="AlphaFoldDB" id="A0A378TV13"/>
<proteinExistence type="predicted"/>
<dbReference type="GeneID" id="93351285"/>
<dbReference type="InterPro" id="IPR016181">
    <property type="entry name" value="Acyl_CoA_acyltransferase"/>
</dbReference>